<dbReference type="Proteomes" id="UP000245423">
    <property type="component" value="Chromosome 1"/>
</dbReference>
<evidence type="ECO:0000256" key="5">
    <source>
        <dbReference type="ARBA" id="ARBA00022989"/>
    </source>
</evidence>
<feature type="transmembrane region" description="Helical" evidence="7">
    <location>
        <begin position="86"/>
        <end position="113"/>
    </location>
</feature>
<name>A0A1M4PQ07_9FIRM</name>
<feature type="transmembrane region" description="Helical" evidence="7">
    <location>
        <begin position="156"/>
        <end position="185"/>
    </location>
</feature>
<dbReference type="Pfam" id="PF02417">
    <property type="entry name" value="Chromate_transp"/>
    <property type="match status" value="2"/>
</dbReference>
<keyword evidence="3" id="KW-1003">Cell membrane</keyword>
<dbReference type="PANTHER" id="PTHR33567">
    <property type="entry name" value="CHROMATE ION TRANSPORTER (EUROFUNG)"/>
    <property type="match status" value="1"/>
</dbReference>
<evidence type="ECO:0000313" key="8">
    <source>
        <dbReference type="EMBL" id="SHD77543.1"/>
    </source>
</evidence>
<feature type="transmembrane region" description="Helical" evidence="7">
    <location>
        <begin position="125"/>
        <end position="144"/>
    </location>
</feature>
<keyword evidence="6 7" id="KW-0472">Membrane</keyword>
<dbReference type="AlphaFoldDB" id="A0A1M4PQ07"/>
<feature type="transmembrane region" description="Helical" evidence="7">
    <location>
        <begin position="205"/>
        <end position="228"/>
    </location>
</feature>
<keyword evidence="4 7" id="KW-0812">Transmembrane</keyword>
<dbReference type="PIRSF" id="PIRSF004810">
    <property type="entry name" value="ChrA"/>
    <property type="match status" value="1"/>
</dbReference>
<evidence type="ECO:0000256" key="7">
    <source>
        <dbReference type="SAM" id="Phobius"/>
    </source>
</evidence>
<feature type="transmembrane region" description="Helical" evidence="7">
    <location>
        <begin position="275"/>
        <end position="293"/>
    </location>
</feature>
<evidence type="ECO:0000256" key="3">
    <source>
        <dbReference type="ARBA" id="ARBA00022475"/>
    </source>
</evidence>
<evidence type="ECO:0000256" key="4">
    <source>
        <dbReference type="ARBA" id="ARBA00022692"/>
    </source>
</evidence>
<keyword evidence="9" id="KW-1185">Reference proteome</keyword>
<evidence type="ECO:0000313" key="9">
    <source>
        <dbReference type="Proteomes" id="UP000245423"/>
    </source>
</evidence>
<gene>
    <name evidence="8" type="ORF">CUESP1_2189</name>
</gene>
<dbReference type="EMBL" id="LT669839">
    <property type="protein sequence ID" value="SHD77543.1"/>
    <property type="molecule type" value="Genomic_DNA"/>
</dbReference>
<dbReference type="PANTHER" id="PTHR33567:SF3">
    <property type="entry name" value="CHROMATE ION TRANSPORTER (EUROFUNG)"/>
    <property type="match status" value="1"/>
</dbReference>
<protein>
    <submittedName>
        <fullName evidence="8">Chromate transporter</fullName>
    </submittedName>
</protein>
<dbReference type="RefSeq" id="WP_025641586.1">
    <property type="nucleotide sequence ID" value="NZ_LT669839.1"/>
</dbReference>
<feature type="transmembrane region" description="Helical" evidence="7">
    <location>
        <begin position="355"/>
        <end position="372"/>
    </location>
</feature>
<keyword evidence="5 7" id="KW-1133">Transmembrane helix</keyword>
<comment type="similarity">
    <text evidence="2">Belongs to the chromate ion transporter (CHR) (TC 2.A.51) family.</text>
</comment>
<evidence type="ECO:0000256" key="1">
    <source>
        <dbReference type="ARBA" id="ARBA00004651"/>
    </source>
</evidence>
<accession>A0A1M4PQ07</accession>
<dbReference type="InterPro" id="IPR003370">
    <property type="entry name" value="Chromate_transpt"/>
</dbReference>
<dbReference type="GO" id="GO:0005886">
    <property type="term" value="C:plasma membrane"/>
    <property type="evidence" value="ECO:0007669"/>
    <property type="project" value="UniProtKB-SubCell"/>
</dbReference>
<evidence type="ECO:0000256" key="2">
    <source>
        <dbReference type="ARBA" id="ARBA00005262"/>
    </source>
</evidence>
<dbReference type="InterPro" id="IPR014047">
    <property type="entry name" value="Chr_Tranpt_l_chain"/>
</dbReference>
<comment type="subcellular location">
    <subcellularLocation>
        <location evidence="1">Cell membrane</location>
        <topology evidence="1">Multi-pass membrane protein</topology>
    </subcellularLocation>
</comment>
<dbReference type="GO" id="GO:0015109">
    <property type="term" value="F:chromate transmembrane transporter activity"/>
    <property type="evidence" value="ECO:0007669"/>
    <property type="project" value="InterPro"/>
</dbReference>
<organism evidence="8 9">
    <name type="scientific">[Clostridium] ultunense Esp</name>
    <dbReference type="NCBI Taxonomy" id="1288971"/>
    <lineage>
        <taxon>Bacteria</taxon>
        <taxon>Bacillati</taxon>
        <taxon>Bacillota</taxon>
        <taxon>Tissierellia</taxon>
        <taxon>Tissierellales</taxon>
        <taxon>Tepidimicrobiaceae</taxon>
        <taxon>Schnuerera</taxon>
    </lineage>
</organism>
<feature type="transmembrane region" description="Helical" evidence="7">
    <location>
        <begin position="305"/>
        <end position="324"/>
    </location>
</feature>
<sequence length="373" mass="40960">MIKKDYKDLNKHEKNQRLIEIAKVFFKLGVMAFGGPAAHIAMMEDEIIEKRKWISREKFMDLIGTTNLIPGPNSTEMAILIGIERAGILGLVLAGISFILPSMAITLVFAFIYVKYGSIPEVHNILNGIKPVIIAMILHALYRLSKSTIKSKAQIILAIFIGVIYLFGIGEISLLFIAGFIFTIFSNKDKISNKLRAIEPISLSLLFLTFFKIGAVLYGSGYVLLAFLETEFIEKLHILTMPQLIDAVAIGEFTPGPIFTTSTFIGYILNGLSGGLIATIGVFLPSFIVVLLIKPILPKLRSSPWASGMLDGINVGSLVLMTAVTIKLGISSLTNWMTITIFIASFYIQSKFKTNSALLVLGGLIGWFVGIYI</sequence>
<reference evidence="8 9" key="1">
    <citation type="submission" date="2016-11" db="EMBL/GenBank/DDBJ databases">
        <authorList>
            <person name="Manzoor S."/>
        </authorList>
    </citation>
    <scope>NUCLEOTIDE SEQUENCE [LARGE SCALE GENOMIC DNA]</scope>
    <source>
        <strain evidence="8">Clostridium ultunense strain Esp</strain>
    </source>
</reference>
<evidence type="ECO:0000256" key="6">
    <source>
        <dbReference type="ARBA" id="ARBA00023136"/>
    </source>
</evidence>
<proteinExistence type="inferred from homology"/>